<dbReference type="Pfam" id="PF00175">
    <property type="entry name" value="NAD_binding_1"/>
    <property type="match status" value="1"/>
</dbReference>
<evidence type="ECO:0000256" key="4">
    <source>
        <dbReference type="ARBA" id="ARBA00022630"/>
    </source>
</evidence>
<dbReference type="GO" id="GO:0005739">
    <property type="term" value="C:mitochondrion"/>
    <property type="evidence" value="ECO:0007669"/>
    <property type="project" value="TreeGrafter"/>
</dbReference>
<dbReference type="GO" id="GO:0016020">
    <property type="term" value="C:membrane"/>
    <property type="evidence" value="ECO:0007669"/>
    <property type="project" value="UniProtKB-SubCell"/>
</dbReference>
<evidence type="ECO:0000259" key="9">
    <source>
        <dbReference type="Pfam" id="PF00175"/>
    </source>
</evidence>
<dbReference type="AlphaFoldDB" id="A0A9P6VI51"/>
<keyword evidence="4 8" id="KW-0285">Flavoprotein</keyword>
<organism evidence="11 12">
    <name type="scientific">Hyphodiscus hymeniophilus</name>
    <dbReference type="NCBI Taxonomy" id="353542"/>
    <lineage>
        <taxon>Eukaryota</taxon>
        <taxon>Fungi</taxon>
        <taxon>Dikarya</taxon>
        <taxon>Ascomycota</taxon>
        <taxon>Pezizomycotina</taxon>
        <taxon>Leotiomycetes</taxon>
        <taxon>Helotiales</taxon>
        <taxon>Hyphodiscaceae</taxon>
        <taxon>Hyphodiscus</taxon>
    </lineage>
</organism>
<proteinExistence type="inferred from homology"/>
<dbReference type="SUPFAM" id="SSF63380">
    <property type="entry name" value="Riboflavin synthase domain-like"/>
    <property type="match status" value="1"/>
</dbReference>
<feature type="binding site" evidence="8">
    <location>
        <position position="71"/>
    </location>
    <ligand>
        <name>FAD</name>
        <dbReference type="ChEBI" id="CHEBI:57692"/>
    </ligand>
</feature>
<dbReference type="InterPro" id="IPR039261">
    <property type="entry name" value="FNR_nucleotide-bd"/>
</dbReference>
<evidence type="ECO:0000256" key="1">
    <source>
        <dbReference type="ARBA" id="ARBA00001974"/>
    </source>
</evidence>
<reference evidence="11" key="1">
    <citation type="submission" date="2019-07" db="EMBL/GenBank/DDBJ databases">
        <title>Hyphodiscus hymeniophilus genome sequencing and assembly.</title>
        <authorList>
            <person name="Kramer G."/>
            <person name="Nodwell J."/>
        </authorList>
    </citation>
    <scope>NUCLEOTIDE SEQUENCE</scope>
    <source>
        <strain evidence="11">ATCC 34498</strain>
    </source>
</reference>
<comment type="subcellular location">
    <subcellularLocation>
        <location evidence="2">Membrane</location>
    </subcellularLocation>
</comment>
<dbReference type="InterPro" id="IPR008333">
    <property type="entry name" value="Cbr1-like_FAD-bd_dom"/>
</dbReference>
<protein>
    <submittedName>
        <fullName evidence="11">Cytochrome b reductase</fullName>
    </submittedName>
</protein>
<name>A0A9P6VI51_9HELO</name>
<keyword evidence="12" id="KW-1185">Reference proteome</keyword>
<feature type="binding site" evidence="8">
    <location>
        <position position="61"/>
    </location>
    <ligand>
        <name>FAD</name>
        <dbReference type="ChEBI" id="CHEBI:57692"/>
    </ligand>
</feature>
<feature type="binding site" evidence="8">
    <location>
        <position position="70"/>
    </location>
    <ligand>
        <name>FAD</name>
        <dbReference type="ChEBI" id="CHEBI:57692"/>
    </ligand>
</feature>
<keyword evidence="7" id="KW-0472">Membrane</keyword>
<evidence type="ECO:0000313" key="11">
    <source>
        <dbReference type="EMBL" id="KAG0648536.1"/>
    </source>
</evidence>
<dbReference type="PANTHER" id="PTHR19370">
    <property type="entry name" value="NADH-CYTOCHROME B5 REDUCTASE"/>
    <property type="match status" value="1"/>
</dbReference>
<accession>A0A9P6VI51</accession>
<evidence type="ECO:0000256" key="5">
    <source>
        <dbReference type="ARBA" id="ARBA00022827"/>
    </source>
</evidence>
<comment type="similarity">
    <text evidence="3">Belongs to the flavoprotein pyridine nucleotide cytochrome reductase family.</text>
</comment>
<dbReference type="Gene3D" id="3.40.50.80">
    <property type="entry name" value="Nucleotide-binding domain of ferredoxin-NADP reductase (FNR) module"/>
    <property type="match status" value="1"/>
</dbReference>
<dbReference type="Proteomes" id="UP000785200">
    <property type="component" value="Unassembled WGS sequence"/>
</dbReference>
<evidence type="ECO:0000313" key="12">
    <source>
        <dbReference type="Proteomes" id="UP000785200"/>
    </source>
</evidence>
<dbReference type="InterPro" id="IPR017938">
    <property type="entry name" value="Riboflavin_synthase-like_b-brl"/>
</dbReference>
<dbReference type="CDD" id="cd06183">
    <property type="entry name" value="cyt_b5_reduct_like"/>
    <property type="match status" value="1"/>
</dbReference>
<dbReference type="GO" id="GO:0016491">
    <property type="term" value="F:oxidoreductase activity"/>
    <property type="evidence" value="ECO:0007669"/>
    <property type="project" value="UniProtKB-KW"/>
</dbReference>
<keyword evidence="5 8" id="KW-0274">FAD</keyword>
<dbReference type="OrthoDB" id="432685at2759"/>
<dbReference type="EMBL" id="VNKQ01000010">
    <property type="protein sequence ID" value="KAG0648536.1"/>
    <property type="molecule type" value="Genomic_DNA"/>
</dbReference>
<feature type="binding site" evidence="8">
    <location>
        <position position="44"/>
    </location>
    <ligand>
        <name>FAD</name>
        <dbReference type="ChEBI" id="CHEBI:57692"/>
    </ligand>
</feature>
<evidence type="ECO:0000259" key="10">
    <source>
        <dbReference type="Pfam" id="PF00970"/>
    </source>
</evidence>
<dbReference type="Gene3D" id="2.40.30.10">
    <property type="entry name" value="Translation factors"/>
    <property type="match status" value="1"/>
</dbReference>
<comment type="caution">
    <text evidence="11">The sequence shown here is derived from an EMBL/GenBank/DDBJ whole genome shotgun (WGS) entry which is preliminary data.</text>
</comment>
<sequence length="266" mass="29694">MTLRPESYALNPRLAKADPYTKEWEKGTWSVEFKQPQLQIARSYTPLPPRKDDPPGDLRFLIREETNGEMSRYLARLADRDKVELRGPHTEVELPVDVTDVLFLAGGTGIAPALQVAHTLLEARTQAGKIPNVRIVWANRRRKDCVGGTDLQSKDATETGEGAIVQGLRKMQNRYPDNLQVEYFVDEEGKVVDQRTISRLTQRPAELTDRAVSAGSGSKLLFVSGPEGFVNFLAGPKKYRGGEHLQGELGGLIGKMGIRGWEVWKQ</sequence>
<dbReference type="Pfam" id="PF00970">
    <property type="entry name" value="FAD_binding_6"/>
    <property type="match status" value="1"/>
</dbReference>
<evidence type="ECO:0000256" key="8">
    <source>
        <dbReference type="PIRSR" id="PIRSR601834-1"/>
    </source>
</evidence>
<feature type="domain" description="Flavoprotein pyridine nucleotide cytochrome reductase-like FAD-binding" evidence="10">
    <location>
        <begin position="33"/>
        <end position="92"/>
    </location>
</feature>
<dbReference type="PRINTS" id="PR00406">
    <property type="entry name" value="CYTB5RDTASE"/>
</dbReference>
<feature type="binding site" evidence="8">
    <location>
        <position position="42"/>
    </location>
    <ligand>
        <name>FAD</name>
        <dbReference type="ChEBI" id="CHEBI:57692"/>
    </ligand>
</feature>
<dbReference type="PANTHER" id="PTHR19370:SF189">
    <property type="entry name" value="CYTOCHROME C MITOCHONDRIAL IMPORT FACTOR CYC2"/>
    <property type="match status" value="1"/>
</dbReference>
<keyword evidence="6" id="KW-0560">Oxidoreductase</keyword>
<dbReference type="InterPro" id="IPR001834">
    <property type="entry name" value="CBR-like"/>
</dbReference>
<evidence type="ECO:0000256" key="7">
    <source>
        <dbReference type="ARBA" id="ARBA00023136"/>
    </source>
</evidence>
<evidence type="ECO:0000256" key="6">
    <source>
        <dbReference type="ARBA" id="ARBA00023002"/>
    </source>
</evidence>
<dbReference type="SUPFAM" id="SSF52343">
    <property type="entry name" value="Ferredoxin reductase-like, C-terminal NADP-linked domain"/>
    <property type="match status" value="1"/>
</dbReference>
<dbReference type="InterPro" id="IPR001433">
    <property type="entry name" value="OxRdtase_FAD/NAD-bd"/>
</dbReference>
<gene>
    <name evidence="11" type="ORF">D0Z07_5246</name>
</gene>
<evidence type="ECO:0000256" key="3">
    <source>
        <dbReference type="ARBA" id="ARBA00006105"/>
    </source>
</evidence>
<comment type="cofactor">
    <cofactor evidence="1 8">
        <name>FAD</name>
        <dbReference type="ChEBI" id="CHEBI:57692"/>
    </cofactor>
</comment>
<evidence type="ECO:0000256" key="2">
    <source>
        <dbReference type="ARBA" id="ARBA00004370"/>
    </source>
</evidence>
<feature type="domain" description="Oxidoreductase FAD/NAD(P)-binding" evidence="9">
    <location>
        <begin position="103"/>
        <end position="154"/>
    </location>
</feature>